<accession>A0A385EE69</accession>
<organism evidence="2 3">
    <name type="scientific">Caulobacter phage CcrSC</name>
    <dbReference type="NCBI Taxonomy" id="2283272"/>
    <lineage>
        <taxon>Viruses</taxon>
        <taxon>Duplodnaviria</taxon>
        <taxon>Heunggongvirae</taxon>
        <taxon>Uroviricota</taxon>
        <taxon>Caudoviricetes</taxon>
        <taxon>Jeanschmidtviridae</taxon>
        <taxon>Bertelyvirus</taxon>
        <taxon>Bertelyvirus SC</taxon>
    </lineage>
</organism>
<protein>
    <submittedName>
        <fullName evidence="2">Uncharacterized protein</fullName>
    </submittedName>
</protein>
<reference evidence="2" key="2">
    <citation type="submission" date="2021-07" db="EMBL/GenBank/DDBJ databases">
        <title>Giant CbK-like Caulobacter bacteriophages have genetically divergent genomes.</title>
        <authorList>
            <person name="Wilson K."/>
            <person name="Ely B."/>
        </authorList>
    </citation>
    <scope>NUCLEOTIDE SEQUENCE</scope>
</reference>
<keyword evidence="1" id="KW-0472">Membrane</keyword>
<evidence type="ECO:0000256" key="1">
    <source>
        <dbReference type="SAM" id="Phobius"/>
    </source>
</evidence>
<reference evidence="2" key="1">
    <citation type="submission" date="2018-07" db="EMBL/GenBank/DDBJ databases">
        <authorList>
            <person name="Wilson K.M."/>
            <person name="Ely B."/>
        </authorList>
    </citation>
    <scope>NUCLEOTIDE SEQUENCE</scope>
</reference>
<sequence length="84" mass="8882">MNKTNPDRRSFLAILGLGVGGFGAGLGGGLLAIKPPEPKVIVANLPAIDTGNAGKYLAYDGENMAWIKVNPQARRILQDIESHL</sequence>
<gene>
    <name evidence="2" type="ORF">CcrSC_gp368</name>
</gene>
<feature type="transmembrane region" description="Helical" evidence="1">
    <location>
        <begin position="12"/>
        <end position="33"/>
    </location>
</feature>
<proteinExistence type="predicted"/>
<dbReference type="PROSITE" id="PS51318">
    <property type="entry name" value="TAT"/>
    <property type="match status" value="1"/>
</dbReference>
<evidence type="ECO:0000313" key="3">
    <source>
        <dbReference type="Proteomes" id="UP000259683"/>
    </source>
</evidence>
<evidence type="ECO:0000313" key="2">
    <source>
        <dbReference type="EMBL" id="AXQ69950.1"/>
    </source>
</evidence>
<dbReference type="Proteomes" id="UP000259683">
    <property type="component" value="Segment"/>
</dbReference>
<dbReference type="InterPro" id="IPR006311">
    <property type="entry name" value="TAT_signal"/>
</dbReference>
<name>A0A385EE69_9CAUD</name>
<dbReference type="EMBL" id="MH588547">
    <property type="protein sequence ID" value="AXQ69950.1"/>
    <property type="molecule type" value="Genomic_DNA"/>
</dbReference>
<keyword evidence="1" id="KW-0812">Transmembrane</keyword>
<keyword evidence="1" id="KW-1133">Transmembrane helix</keyword>
<keyword evidence="3" id="KW-1185">Reference proteome</keyword>